<dbReference type="InterPro" id="IPR013096">
    <property type="entry name" value="Cupin_2"/>
</dbReference>
<dbReference type="OrthoDB" id="9797664at2"/>
<evidence type="ECO:0000313" key="3">
    <source>
        <dbReference type="Proteomes" id="UP000289792"/>
    </source>
</evidence>
<dbReference type="InterPro" id="IPR014710">
    <property type="entry name" value="RmlC-like_jellyroll"/>
</dbReference>
<dbReference type="EMBL" id="SDDZ01000019">
    <property type="protein sequence ID" value="RXJ44337.1"/>
    <property type="molecule type" value="Genomic_DNA"/>
</dbReference>
<gene>
    <name evidence="2" type="ORF">ESZ48_18230</name>
</gene>
<dbReference type="AlphaFoldDB" id="A0A4Q0XB24"/>
<protein>
    <submittedName>
        <fullName evidence="2">Cupin domain-containing protein</fullName>
    </submittedName>
</protein>
<comment type="caution">
    <text evidence="2">The sequence shown here is derived from an EMBL/GenBank/DDBJ whole genome shotgun (WGS) entry which is preliminary data.</text>
</comment>
<reference evidence="2 3" key="1">
    <citation type="submission" date="2019-01" db="EMBL/GenBank/DDBJ databases">
        <title>Genome sequence of the Antarctic species Gelidibacter gilvus ACAM 158(T).</title>
        <authorList>
            <person name="Bowman J.P."/>
        </authorList>
    </citation>
    <scope>NUCLEOTIDE SEQUENCE [LARGE SCALE GENOMIC DNA]</scope>
    <source>
        <strain evidence="2 3">IC158</strain>
    </source>
</reference>
<organism evidence="2 3">
    <name type="scientific">Gelidibacter gilvus</name>
    <dbReference type="NCBI Taxonomy" id="59602"/>
    <lineage>
        <taxon>Bacteria</taxon>
        <taxon>Pseudomonadati</taxon>
        <taxon>Bacteroidota</taxon>
        <taxon>Flavobacteriia</taxon>
        <taxon>Flavobacteriales</taxon>
        <taxon>Flavobacteriaceae</taxon>
        <taxon>Gelidibacter</taxon>
    </lineage>
</organism>
<proteinExistence type="predicted"/>
<dbReference type="SUPFAM" id="SSF51182">
    <property type="entry name" value="RmlC-like cupins"/>
    <property type="match status" value="1"/>
</dbReference>
<dbReference type="Proteomes" id="UP000289792">
    <property type="component" value="Unassembled WGS sequence"/>
</dbReference>
<dbReference type="RefSeq" id="WP_129018937.1">
    <property type="nucleotide sequence ID" value="NZ_SDDZ01000019.1"/>
</dbReference>
<dbReference type="Gene3D" id="2.60.120.10">
    <property type="entry name" value="Jelly Rolls"/>
    <property type="match status" value="1"/>
</dbReference>
<feature type="domain" description="Cupin type-2" evidence="1">
    <location>
        <begin position="27"/>
        <end position="84"/>
    </location>
</feature>
<evidence type="ECO:0000313" key="2">
    <source>
        <dbReference type="EMBL" id="RXJ44337.1"/>
    </source>
</evidence>
<keyword evidence="3" id="KW-1185">Reference proteome</keyword>
<dbReference type="Pfam" id="PF07883">
    <property type="entry name" value="Cupin_2"/>
    <property type="match status" value="1"/>
</dbReference>
<accession>A0A4Q0XB24</accession>
<name>A0A4Q0XB24_9FLAO</name>
<evidence type="ECO:0000259" key="1">
    <source>
        <dbReference type="Pfam" id="PF07883"/>
    </source>
</evidence>
<sequence>MKVKKNPKTQLLSEGKVFKNLKMMAEANTIGPKHLSVEESVLVILKGKAVLKINDKEYALEVGETKIIPGGIEHYLEIIEDTEAIHIMPVDNKIKILIE</sequence>
<dbReference type="InterPro" id="IPR011051">
    <property type="entry name" value="RmlC_Cupin_sf"/>
</dbReference>